<organism evidence="2 3">
    <name type="scientific">Rattus norvegicus</name>
    <name type="common">Rat</name>
    <dbReference type="NCBI Taxonomy" id="10116"/>
    <lineage>
        <taxon>Eukaryota</taxon>
        <taxon>Metazoa</taxon>
        <taxon>Chordata</taxon>
        <taxon>Craniata</taxon>
        <taxon>Vertebrata</taxon>
        <taxon>Euteleostomi</taxon>
        <taxon>Mammalia</taxon>
        <taxon>Eutheria</taxon>
        <taxon>Euarchontoglires</taxon>
        <taxon>Glires</taxon>
        <taxon>Rodentia</taxon>
        <taxon>Myomorpha</taxon>
        <taxon>Muroidea</taxon>
        <taxon>Muridae</taxon>
        <taxon>Murinae</taxon>
        <taxon>Rattus</taxon>
    </lineage>
</organism>
<dbReference type="EMBL" id="CH474002">
    <property type="protein sequence ID" value="EDL87607.1"/>
    <property type="molecule type" value="Genomic_DNA"/>
</dbReference>
<gene>
    <name evidence="2" type="ORF">rCG_41984</name>
</gene>
<dbReference type="Proteomes" id="UP000234681">
    <property type="component" value="Chromosome 1"/>
</dbReference>
<feature type="region of interest" description="Disordered" evidence="1">
    <location>
        <begin position="1"/>
        <end position="32"/>
    </location>
</feature>
<protein>
    <submittedName>
        <fullName evidence="2">RCG41984</fullName>
    </submittedName>
</protein>
<reference evidence="2 3" key="1">
    <citation type="submission" date="2005-09" db="EMBL/GenBank/DDBJ databases">
        <authorList>
            <person name="Mural R.J."/>
            <person name="Li P.W."/>
            <person name="Adams M.D."/>
            <person name="Amanatides P.G."/>
            <person name="Baden-Tillson H."/>
            <person name="Barnstead M."/>
            <person name="Chin S.H."/>
            <person name="Dew I."/>
            <person name="Evans C.A."/>
            <person name="Ferriera S."/>
            <person name="Flanigan M."/>
            <person name="Fosler C."/>
            <person name="Glodek A."/>
            <person name="Gu Z."/>
            <person name="Holt R.A."/>
            <person name="Jennings D."/>
            <person name="Kraft C.L."/>
            <person name="Lu F."/>
            <person name="Nguyen T."/>
            <person name="Nusskern D.R."/>
            <person name="Pfannkoch C.M."/>
            <person name="Sitter C."/>
            <person name="Sutton G.G."/>
            <person name="Venter J.C."/>
            <person name="Wang Z."/>
            <person name="Woodage T."/>
            <person name="Zheng X.H."/>
            <person name="Zhong F."/>
        </authorList>
    </citation>
    <scope>NUCLEOTIDE SEQUENCE [LARGE SCALE GENOMIC DNA]</scope>
    <source>
        <strain>BN</strain>
        <strain evidence="3">Sprague-Dawley</strain>
    </source>
</reference>
<evidence type="ECO:0000313" key="2">
    <source>
        <dbReference type="EMBL" id="EDL87607.1"/>
    </source>
</evidence>
<evidence type="ECO:0000256" key="1">
    <source>
        <dbReference type="SAM" id="MobiDB-lite"/>
    </source>
</evidence>
<accession>A6JV22</accession>
<feature type="non-terminal residue" evidence="2">
    <location>
        <position position="1"/>
    </location>
</feature>
<feature type="non-terminal residue" evidence="2">
    <location>
        <position position="32"/>
    </location>
</feature>
<proteinExistence type="predicted"/>
<evidence type="ECO:0000313" key="3">
    <source>
        <dbReference type="Proteomes" id="UP000234681"/>
    </source>
</evidence>
<name>A6JV22_RAT</name>
<dbReference type="AlphaFoldDB" id="A6JV22"/>
<sequence>PCEDQAGRKNSHSKTVVEIGLKKEEVGENLSP</sequence>